<evidence type="ECO:0000256" key="4">
    <source>
        <dbReference type="ARBA" id="ARBA00023315"/>
    </source>
</evidence>
<dbReference type="Pfam" id="PF08392">
    <property type="entry name" value="FAE1_CUT1_RppA"/>
    <property type="match status" value="1"/>
</dbReference>
<keyword evidence="9" id="KW-1185">Reference proteome</keyword>
<keyword evidence="5" id="KW-1133">Transmembrane helix</keyword>
<proteinExistence type="inferred from homology"/>
<reference evidence="8 9" key="1">
    <citation type="submission" date="2020-10" db="EMBL/GenBank/DDBJ databases">
        <title>The Coptis chinensis genome and diversification of protoberbering-type alkaloids.</title>
        <authorList>
            <person name="Wang B."/>
            <person name="Shu S."/>
            <person name="Song C."/>
            <person name="Liu Y."/>
        </authorList>
    </citation>
    <scope>NUCLEOTIDE SEQUENCE [LARGE SCALE GENOMIC DNA]</scope>
    <source>
        <strain evidence="8">HL-2020</strain>
        <tissue evidence="8">Leaf</tissue>
    </source>
</reference>
<feature type="non-terminal residue" evidence="8">
    <location>
        <position position="478"/>
    </location>
</feature>
<organism evidence="8 9">
    <name type="scientific">Coptis chinensis</name>
    <dbReference type="NCBI Taxonomy" id="261450"/>
    <lineage>
        <taxon>Eukaryota</taxon>
        <taxon>Viridiplantae</taxon>
        <taxon>Streptophyta</taxon>
        <taxon>Embryophyta</taxon>
        <taxon>Tracheophyta</taxon>
        <taxon>Spermatophyta</taxon>
        <taxon>Magnoliopsida</taxon>
        <taxon>Ranunculales</taxon>
        <taxon>Ranunculaceae</taxon>
        <taxon>Coptidoideae</taxon>
        <taxon>Coptis</taxon>
    </lineage>
</organism>
<dbReference type="EC" id="2.3.1.199" evidence="2"/>
<name>A0A835HWK0_9MAGN</name>
<keyword evidence="5" id="KW-0812">Transmembrane</keyword>
<evidence type="ECO:0000256" key="3">
    <source>
        <dbReference type="ARBA" id="ARBA00022679"/>
    </source>
</evidence>
<dbReference type="AlphaFoldDB" id="A0A835HWK0"/>
<evidence type="ECO:0000259" key="6">
    <source>
        <dbReference type="Pfam" id="PF08392"/>
    </source>
</evidence>
<evidence type="ECO:0000256" key="1">
    <source>
        <dbReference type="ARBA" id="ARBA00005531"/>
    </source>
</evidence>
<feature type="transmembrane region" description="Helical" evidence="5">
    <location>
        <begin position="21"/>
        <end position="39"/>
    </location>
</feature>
<evidence type="ECO:0000256" key="5">
    <source>
        <dbReference type="SAM" id="Phobius"/>
    </source>
</evidence>
<dbReference type="GO" id="GO:0016020">
    <property type="term" value="C:membrane"/>
    <property type="evidence" value="ECO:0007669"/>
    <property type="project" value="InterPro"/>
</dbReference>
<dbReference type="GO" id="GO:0009922">
    <property type="term" value="F:fatty acid elongase activity"/>
    <property type="evidence" value="ECO:0007669"/>
    <property type="project" value="UniProtKB-EC"/>
</dbReference>
<evidence type="ECO:0000313" key="9">
    <source>
        <dbReference type="Proteomes" id="UP000631114"/>
    </source>
</evidence>
<evidence type="ECO:0000313" key="8">
    <source>
        <dbReference type="EMBL" id="KAF9605517.1"/>
    </source>
</evidence>
<feature type="domain" description="Beta-ketoacyl-[acyl-carrier-protein] synthase III C-terminal" evidence="7">
    <location>
        <begin position="368"/>
        <end position="448"/>
    </location>
</feature>
<dbReference type="InterPro" id="IPR013747">
    <property type="entry name" value="ACP_syn_III_C"/>
</dbReference>
<dbReference type="EMBL" id="JADFTS010000005">
    <property type="protein sequence ID" value="KAF9605517.1"/>
    <property type="molecule type" value="Genomic_DNA"/>
</dbReference>
<sequence>RLKIKYRQLFRVFLRSSTRDIMALSFSPSSFSSYIVFLLCRVDYFRFTNVLLFSMFIISLALKFYMSRSRKVFLVDFACYKPRDALKCSHDTFMDRSKLLGVFSEESLRFQKNILNKSGLGESTYFPEAVVRSPPNPCMEEARKEAKTVLFGAIDELLTKTRVKASEIGILVVNSSLFTPTPSLCSMIINHYNFRINVLSYNLGGMGCSAIPISVDLAKNLLKVHPNSYALVASTENITLNWYLGNNRSMLVTNCLFRMGAGAVLLSNRTSDHYRAKYQLMHIVRTHKGNEDDGYGCTYQEEDTSGIVGFSLSKELAKVSEGALKSNISTLAPLVLPISDCLRLIFNKVGMKLFQMKSFSPNFNHAFEHFCIHPGGRAILDKVEKSLKLTEWQMEPSRSTLYRFGNTSSSSLWYELAYLEAKGRIKKGDRVWQIAFGAGFKCNSAVWKSLRTINPGDDDKNPWVDEIDTFSVHMQREA</sequence>
<comment type="similarity">
    <text evidence="1">Belongs to the thiolase-like superfamily. Chalcone/stilbene synthases family.</text>
</comment>
<feature type="domain" description="FAE" evidence="6">
    <location>
        <begin position="65"/>
        <end position="350"/>
    </location>
</feature>
<gene>
    <name evidence="8" type="ORF">IFM89_017536</name>
</gene>
<keyword evidence="5" id="KW-0472">Membrane</keyword>
<dbReference type="PANTHER" id="PTHR31561">
    <property type="entry name" value="3-KETOACYL-COA SYNTHASE"/>
    <property type="match status" value="1"/>
</dbReference>
<dbReference type="Proteomes" id="UP000631114">
    <property type="component" value="Unassembled WGS sequence"/>
</dbReference>
<evidence type="ECO:0000259" key="7">
    <source>
        <dbReference type="Pfam" id="PF08541"/>
    </source>
</evidence>
<comment type="caution">
    <text evidence="8">The sequence shown here is derived from an EMBL/GenBank/DDBJ whole genome shotgun (WGS) entry which is preliminary data.</text>
</comment>
<dbReference type="InterPro" id="IPR016039">
    <property type="entry name" value="Thiolase-like"/>
</dbReference>
<dbReference type="InterPro" id="IPR012392">
    <property type="entry name" value="3-ktacl-CoA_syn"/>
</dbReference>
<keyword evidence="3" id="KW-0808">Transferase</keyword>
<evidence type="ECO:0000256" key="2">
    <source>
        <dbReference type="ARBA" id="ARBA00012307"/>
    </source>
</evidence>
<dbReference type="InterPro" id="IPR013601">
    <property type="entry name" value="FAE1_typ3_polyketide_synth"/>
</dbReference>
<keyword evidence="4" id="KW-0012">Acyltransferase</keyword>
<protein>
    <recommendedName>
        <fullName evidence="2">very-long-chain 3-oxoacyl-CoA synthase</fullName>
        <ecNumber evidence="2">2.3.1.199</ecNumber>
    </recommendedName>
</protein>
<dbReference type="OrthoDB" id="1891753at2759"/>
<dbReference type="CDD" id="cd00831">
    <property type="entry name" value="CHS_like"/>
    <property type="match status" value="1"/>
</dbReference>
<dbReference type="PIRSF" id="PIRSF036417">
    <property type="entry name" value="3-ktacl-CoA_syn"/>
    <property type="match status" value="1"/>
</dbReference>
<dbReference type="GO" id="GO:0006633">
    <property type="term" value="P:fatty acid biosynthetic process"/>
    <property type="evidence" value="ECO:0007669"/>
    <property type="project" value="InterPro"/>
</dbReference>
<feature type="transmembrane region" description="Helical" evidence="5">
    <location>
        <begin position="45"/>
        <end position="65"/>
    </location>
</feature>
<dbReference type="Pfam" id="PF08541">
    <property type="entry name" value="ACP_syn_III_C"/>
    <property type="match status" value="1"/>
</dbReference>
<dbReference type="Gene3D" id="3.40.47.10">
    <property type="match status" value="1"/>
</dbReference>
<dbReference type="SUPFAM" id="SSF53901">
    <property type="entry name" value="Thiolase-like"/>
    <property type="match status" value="2"/>
</dbReference>
<accession>A0A835HWK0</accession>